<evidence type="ECO:0000313" key="1">
    <source>
        <dbReference type="EnsemblPlants" id="AET3Gv20422000.3"/>
    </source>
</evidence>
<proteinExistence type="predicted"/>
<organism evidence="1 2">
    <name type="scientific">Aegilops tauschii subsp. strangulata</name>
    <name type="common">Goatgrass</name>
    <dbReference type="NCBI Taxonomy" id="200361"/>
    <lineage>
        <taxon>Eukaryota</taxon>
        <taxon>Viridiplantae</taxon>
        <taxon>Streptophyta</taxon>
        <taxon>Embryophyta</taxon>
        <taxon>Tracheophyta</taxon>
        <taxon>Spermatophyta</taxon>
        <taxon>Magnoliopsida</taxon>
        <taxon>Liliopsida</taxon>
        <taxon>Poales</taxon>
        <taxon>Poaceae</taxon>
        <taxon>BOP clade</taxon>
        <taxon>Pooideae</taxon>
        <taxon>Triticodae</taxon>
        <taxon>Triticeae</taxon>
        <taxon>Triticinae</taxon>
        <taxon>Aegilops</taxon>
    </lineage>
</organism>
<reference evidence="1" key="3">
    <citation type="journal article" date="2017" name="Nature">
        <title>Genome sequence of the progenitor of the wheat D genome Aegilops tauschii.</title>
        <authorList>
            <person name="Luo M.C."/>
            <person name="Gu Y.Q."/>
            <person name="Puiu D."/>
            <person name="Wang H."/>
            <person name="Twardziok S.O."/>
            <person name="Deal K.R."/>
            <person name="Huo N."/>
            <person name="Zhu T."/>
            <person name="Wang L."/>
            <person name="Wang Y."/>
            <person name="McGuire P.E."/>
            <person name="Liu S."/>
            <person name="Long H."/>
            <person name="Ramasamy R.K."/>
            <person name="Rodriguez J.C."/>
            <person name="Van S.L."/>
            <person name="Yuan L."/>
            <person name="Wang Z."/>
            <person name="Xia Z."/>
            <person name="Xiao L."/>
            <person name="Anderson O.D."/>
            <person name="Ouyang S."/>
            <person name="Liang Y."/>
            <person name="Zimin A.V."/>
            <person name="Pertea G."/>
            <person name="Qi P."/>
            <person name="Bennetzen J.L."/>
            <person name="Dai X."/>
            <person name="Dawson M.W."/>
            <person name="Muller H.G."/>
            <person name="Kugler K."/>
            <person name="Rivarola-Duarte L."/>
            <person name="Spannagl M."/>
            <person name="Mayer K.F.X."/>
            <person name="Lu F.H."/>
            <person name="Bevan M.W."/>
            <person name="Leroy P."/>
            <person name="Li P."/>
            <person name="You F.M."/>
            <person name="Sun Q."/>
            <person name="Liu Z."/>
            <person name="Lyons E."/>
            <person name="Wicker T."/>
            <person name="Salzberg S.L."/>
            <person name="Devos K.M."/>
            <person name="Dvorak J."/>
        </authorList>
    </citation>
    <scope>NUCLEOTIDE SEQUENCE [LARGE SCALE GENOMIC DNA]</scope>
    <source>
        <strain evidence="1">cv. AL8/78</strain>
    </source>
</reference>
<protein>
    <submittedName>
        <fullName evidence="1">Uncharacterized protein</fullName>
    </submittedName>
</protein>
<evidence type="ECO:0000313" key="2">
    <source>
        <dbReference type="Proteomes" id="UP000015105"/>
    </source>
</evidence>
<sequence>SRSSRSTKNGMTRKMATLRRAELFPHPYQSCSKLYLRSGTVWPLLSEPAILP</sequence>
<reference evidence="2" key="1">
    <citation type="journal article" date="2014" name="Science">
        <title>Ancient hybridizations among the ancestral genomes of bread wheat.</title>
        <authorList>
            <consortium name="International Wheat Genome Sequencing Consortium,"/>
            <person name="Marcussen T."/>
            <person name="Sandve S.R."/>
            <person name="Heier L."/>
            <person name="Spannagl M."/>
            <person name="Pfeifer M."/>
            <person name="Jakobsen K.S."/>
            <person name="Wulff B.B."/>
            <person name="Steuernagel B."/>
            <person name="Mayer K.F."/>
            <person name="Olsen O.A."/>
        </authorList>
    </citation>
    <scope>NUCLEOTIDE SEQUENCE [LARGE SCALE GENOMIC DNA]</scope>
    <source>
        <strain evidence="2">cv. AL8/78</strain>
    </source>
</reference>
<name>A0A453EQJ7_AEGTS</name>
<keyword evidence="2" id="KW-1185">Reference proteome</keyword>
<reference evidence="1" key="5">
    <citation type="journal article" date="2021" name="G3 (Bethesda)">
        <title>Aegilops tauschii genome assembly Aet v5.0 features greater sequence contiguity and improved annotation.</title>
        <authorList>
            <person name="Wang L."/>
            <person name="Zhu T."/>
            <person name="Rodriguez J.C."/>
            <person name="Deal K.R."/>
            <person name="Dubcovsky J."/>
            <person name="McGuire P.E."/>
            <person name="Lux T."/>
            <person name="Spannagl M."/>
            <person name="Mayer K.F.X."/>
            <person name="Baldrich P."/>
            <person name="Meyers B.C."/>
            <person name="Huo N."/>
            <person name="Gu Y.Q."/>
            <person name="Zhou H."/>
            <person name="Devos K.M."/>
            <person name="Bennetzen J.L."/>
            <person name="Unver T."/>
            <person name="Budak H."/>
            <person name="Gulick P.J."/>
            <person name="Galiba G."/>
            <person name="Kalapos B."/>
            <person name="Nelson D.R."/>
            <person name="Li P."/>
            <person name="You F.M."/>
            <person name="Luo M.C."/>
            <person name="Dvorak J."/>
        </authorList>
    </citation>
    <scope>NUCLEOTIDE SEQUENCE [LARGE SCALE GENOMIC DNA]</scope>
    <source>
        <strain evidence="1">cv. AL8/78</strain>
    </source>
</reference>
<reference evidence="2" key="2">
    <citation type="journal article" date="2017" name="Nat. Plants">
        <title>The Aegilops tauschii genome reveals multiple impacts of transposons.</title>
        <authorList>
            <person name="Zhao G."/>
            <person name="Zou C."/>
            <person name="Li K."/>
            <person name="Wang K."/>
            <person name="Li T."/>
            <person name="Gao L."/>
            <person name="Zhang X."/>
            <person name="Wang H."/>
            <person name="Yang Z."/>
            <person name="Liu X."/>
            <person name="Jiang W."/>
            <person name="Mao L."/>
            <person name="Kong X."/>
            <person name="Jiao Y."/>
            <person name="Jia J."/>
        </authorList>
    </citation>
    <scope>NUCLEOTIDE SEQUENCE [LARGE SCALE GENOMIC DNA]</scope>
    <source>
        <strain evidence="2">cv. AL8/78</strain>
    </source>
</reference>
<dbReference type="Proteomes" id="UP000015105">
    <property type="component" value="Chromosome 3D"/>
</dbReference>
<dbReference type="EnsemblPlants" id="AET3Gv20422000.3">
    <property type="protein sequence ID" value="AET3Gv20422000.3"/>
    <property type="gene ID" value="AET3Gv20422000"/>
</dbReference>
<dbReference type="Gramene" id="AET3Gv20422000.3">
    <property type="protein sequence ID" value="AET3Gv20422000.3"/>
    <property type="gene ID" value="AET3Gv20422000"/>
</dbReference>
<accession>A0A453EQJ7</accession>
<reference evidence="1" key="4">
    <citation type="submission" date="2019-03" db="UniProtKB">
        <authorList>
            <consortium name="EnsemblPlants"/>
        </authorList>
    </citation>
    <scope>IDENTIFICATION</scope>
</reference>
<dbReference type="AlphaFoldDB" id="A0A453EQJ7"/>